<keyword evidence="18" id="KW-1185">Reference proteome</keyword>
<dbReference type="CDD" id="cd07972">
    <property type="entry name" value="OBF_DNA_ligase_Arch_LigB"/>
    <property type="match status" value="1"/>
</dbReference>
<organism evidence="17 18">
    <name type="scientific">Methanocella conradii (strain DSM 24694 / JCM 17849 / CGMCC 1.5162 / HZ254)</name>
    <dbReference type="NCBI Taxonomy" id="1041930"/>
    <lineage>
        <taxon>Archaea</taxon>
        <taxon>Methanobacteriati</taxon>
        <taxon>Methanobacteriota</taxon>
        <taxon>Stenosarchaea group</taxon>
        <taxon>Methanomicrobia</taxon>
        <taxon>Methanocellales</taxon>
        <taxon>Methanocellaceae</taxon>
        <taxon>Methanocella</taxon>
    </lineage>
</organism>
<evidence type="ECO:0000256" key="9">
    <source>
        <dbReference type="ARBA" id="ARBA00022840"/>
    </source>
</evidence>
<dbReference type="Gene3D" id="1.10.3260.10">
    <property type="entry name" value="DNA ligase, ATP-dependent, N-terminal domain"/>
    <property type="match status" value="1"/>
</dbReference>
<protein>
    <recommendedName>
        <fullName evidence="2 14">DNA ligase</fullName>
        <ecNumber evidence="14">6.5.1.1</ecNumber>
    </recommendedName>
    <alternativeName>
        <fullName evidence="14">Polydeoxyribonucleotide synthase [ATP]</fullName>
    </alternativeName>
</protein>
<dbReference type="EMBL" id="CP003243">
    <property type="protein sequence ID" value="AFD00965.1"/>
    <property type="molecule type" value="Genomic_DNA"/>
</dbReference>
<dbReference type="InterPro" id="IPR012310">
    <property type="entry name" value="DNA_ligase_ATP-dep_cent"/>
</dbReference>
<dbReference type="SUPFAM" id="SSF50249">
    <property type="entry name" value="Nucleic acid-binding proteins"/>
    <property type="match status" value="1"/>
</dbReference>
<dbReference type="HAMAP" id="MF_00407">
    <property type="entry name" value="DNA_ligase"/>
    <property type="match status" value="1"/>
</dbReference>
<reference evidence="17 18" key="1">
    <citation type="journal article" date="2012" name="J. Bacteriol.">
        <title>Complete genome sequence of a thermophilic methanogen, Methanocella conradii HZ254, isolated from Chinese rice field soil.</title>
        <authorList>
            <person name="Lu Z."/>
            <person name="Lu Y."/>
        </authorList>
    </citation>
    <scope>NUCLEOTIDE SEQUENCE [LARGE SCALE GENOMIC DNA]</scope>
    <source>
        <strain evidence="18">DSM 24694 / JCM 17849 / CGMCC 1.5162 / HZ254</strain>
    </source>
</reference>
<keyword evidence="7 14" id="KW-0547">Nucleotide-binding</keyword>
<comment type="catalytic activity">
    <reaction evidence="14">
        <text>ATP + (deoxyribonucleotide)n-3'-hydroxyl + 5'-phospho-(deoxyribonucleotide)m = (deoxyribonucleotide)n+m + AMP + diphosphate.</text>
        <dbReference type="EC" id="6.5.1.1"/>
    </reaction>
</comment>
<keyword evidence="13 14" id="KW-0131">Cell cycle</keyword>
<dbReference type="Gene3D" id="3.30.470.30">
    <property type="entry name" value="DNA ligase/mRNA capping enzyme"/>
    <property type="match status" value="1"/>
</dbReference>
<dbReference type="PANTHER" id="PTHR45674">
    <property type="entry name" value="DNA LIGASE 1/3 FAMILY MEMBER"/>
    <property type="match status" value="1"/>
</dbReference>
<dbReference type="GO" id="GO:0003910">
    <property type="term" value="F:DNA ligase (ATP) activity"/>
    <property type="evidence" value="ECO:0007669"/>
    <property type="project" value="UniProtKB-UniRule"/>
</dbReference>
<dbReference type="Pfam" id="PF01068">
    <property type="entry name" value="DNA_ligase_A_M"/>
    <property type="match status" value="1"/>
</dbReference>
<dbReference type="InterPro" id="IPR012308">
    <property type="entry name" value="DNA_ligase_ATP-dep_N"/>
</dbReference>
<dbReference type="GO" id="GO:0003677">
    <property type="term" value="F:DNA binding"/>
    <property type="evidence" value="ECO:0007669"/>
    <property type="project" value="InterPro"/>
</dbReference>
<dbReference type="Pfam" id="PF04675">
    <property type="entry name" value="DNA_ligase_A_N"/>
    <property type="match status" value="1"/>
</dbReference>
<dbReference type="InterPro" id="IPR012309">
    <property type="entry name" value="DNA_ligase_ATP-dep_C"/>
</dbReference>
<keyword evidence="12 14" id="KW-0234">DNA repair</keyword>
<evidence type="ECO:0000259" key="16">
    <source>
        <dbReference type="PROSITE" id="PS50160"/>
    </source>
</evidence>
<dbReference type="GO" id="GO:0005524">
    <property type="term" value="F:ATP binding"/>
    <property type="evidence" value="ECO:0007669"/>
    <property type="project" value="UniProtKB-UniRule"/>
</dbReference>
<dbReference type="KEGG" id="mez:Mtc_2230"/>
<keyword evidence="3 14" id="KW-0436">Ligase</keyword>
<comment type="cofactor">
    <cofactor evidence="14">
        <name>Mg(2+)</name>
        <dbReference type="ChEBI" id="CHEBI:18420"/>
    </cofactor>
</comment>
<dbReference type="InterPro" id="IPR000977">
    <property type="entry name" value="DNA_ligase_ATP-dep"/>
</dbReference>
<evidence type="ECO:0000256" key="2">
    <source>
        <dbReference type="ARBA" id="ARBA00013308"/>
    </source>
</evidence>
<keyword evidence="11 14" id="KW-0233">DNA recombination</keyword>
<evidence type="ECO:0000256" key="5">
    <source>
        <dbReference type="ARBA" id="ARBA00022705"/>
    </source>
</evidence>
<keyword evidence="6 14" id="KW-0479">Metal-binding</keyword>
<feature type="active site" description="N6-AMP-lysine intermediate" evidence="14">
    <location>
        <position position="258"/>
    </location>
</feature>
<evidence type="ECO:0000256" key="8">
    <source>
        <dbReference type="ARBA" id="ARBA00022763"/>
    </source>
</evidence>
<dbReference type="Gene3D" id="2.40.50.140">
    <property type="entry name" value="Nucleic acid-binding proteins"/>
    <property type="match status" value="1"/>
</dbReference>
<evidence type="ECO:0000256" key="4">
    <source>
        <dbReference type="ARBA" id="ARBA00022618"/>
    </source>
</evidence>
<dbReference type="PROSITE" id="PS00333">
    <property type="entry name" value="DNA_LIGASE_A2"/>
    <property type="match status" value="1"/>
</dbReference>
<feature type="binding site" evidence="14">
    <location>
        <position position="256"/>
    </location>
    <ligand>
        <name>ATP</name>
        <dbReference type="ChEBI" id="CHEBI:30616"/>
    </ligand>
</feature>
<comment type="similarity">
    <text evidence="1 14 15">Belongs to the ATP-dependent DNA ligase family.</text>
</comment>
<name>H8IA05_METCZ</name>
<accession>H8IA05</accession>
<gene>
    <name evidence="17" type="primary">lig1</name>
    <name evidence="14" type="synonym">lig</name>
    <name evidence="17" type="ordered locus">Mtc_2230</name>
</gene>
<dbReference type="Proteomes" id="UP000005233">
    <property type="component" value="Chromosome"/>
</dbReference>
<dbReference type="GO" id="GO:0071897">
    <property type="term" value="P:DNA biosynthetic process"/>
    <property type="evidence" value="ECO:0007669"/>
    <property type="project" value="InterPro"/>
</dbReference>
<dbReference type="Pfam" id="PF04679">
    <property type="entry name" value="DNA_ligase_A_C"/>
    <property type="match status" value="1"/>
</dbReference>
<feature type="binding site" evidence="14">
    <location>
        <position position="278"/>
    </location>
    <ligand>
        <name>ATP</name>
        <dbReference type="ChEBI" id="CHEBI:30616"/>
    </ligand>
</feature>
<dbReference type="PANTHER" id="PTHR45674:SF7">
    <property type="entry name" value="DNA LIGASE"/>
    <property type="match status" value="1"/>
</dbReference>
<evidence type="ECO:0000256" key="13">
    <source>
        <dbReference type="ARBA" id="ARBA00023306"/>
    </source>
</evidence>
<evidence type="ECO:0000256" key="3">
    <source>
        <dbReference type="ARBA" id="ARBA00022598"/>
    </source>
</evidence>
<evidence type="ECO:0000313" key="17">
    <source>
        <dbReference type="EMBL" id="AFD00965.1"/>
    </source>
</evidence>
<evidence type="ECO:0000313" key="18">
    <source>
        <dbReference type="Proteomes" id="UP000005233"/>
    </source>
</evidence>
<keyword evidence="9 14" id="KW-0067">ATP-binding</keyword>
<dbReference type="NCBIfam" id="TIGR00574">
    <property type="entry name" value="dnl1"/>
    <property type="match status" value="1"/>
</dbReference>
<evidence type="ECO:0000256" key="10">
    <source>
        <dbReference type="ARBA" id="ARBA00022842"/>
    </source>
</evidence>
<feature type="domain" description="ATP-dependent DNA ligase family profile" evidence="16">
    <location>
        <begin position="337"/>
        <end position="466"/>
    </location>
</feature>
<dbReference type="GO" id="GO:0006281">
    <property type="term" value="P:DNA repair"/>
    <property type="evidence" value="ECO:0007669"/>
    <property type="project" value="UniProtKB-UniRule"/>
</dbReference>
<evidence type="ECO:0000256" key="1">
    <source>
        <dbReference type="ARBA" id="ARBA00007572"/>
    </source>
</evidence>
<evidence type="ECO:0000256" key="14">
    <source>
        <dbReference type="HAMAP-Rule" id="MF_00407"/>
    </source>
</evidence>
<feature type="binding site" evidence="14">
    <location>
        <position position="263"/>
    </location>
    <ligand>
        <name>ATP</name>
        <dbReference type="ChEBI" id="CHEBI:30616"/>
    </ligand>
</feature>
<keyword evidence="5 14" id="KW-0235">DNA replication</keyword>
<dbReference type="SUPFAM" id="SSF56091">
    <property type="entry name" value="DNA ligase/mRNA capping enzyme, catalytic domain"/>
    <property type="match status" value="1"/>
</dbReference>
<sequence>MQNNSNGIMLFKELVEVFEKLKKTQSRLEKTAIIADFIKNVPPDEMPVVVTFLIGRVFPLWDERKIGIAGQTIIKVISSITYNSESKVIESYKRTGHLGITAEEMFQRRRQAMFFEADELTVMDVNRTFAEIARQAGAGSAAKKQKLLIGLLHRATPKEAEYIVSLAIEYVLSGAKEGVMEEAIAKAFGVDVELVRRANMLTSDLGETARVAMLEGERGLKGISIRPMRPVRPMLAQNVASIQEALEVLGGRADFETKYDGARLQVHKLGDQVRLYSRRLENLTEALPEIVRYVKQSVKADSVILDCECIATDPKTGRPVPFQNILTRLRRIYKVEETEKLFPLFLRPFDILYVNGESMIDLPFIERRRILEQNIMPVDEKCKPATALITDKVEEAQELFDESIKRGNEGLMAKDLQATYTPGVRGRKMVKIKEVLDTLDLAIVSAEWGHGRKAGWLTSFEVAAYDEENDRYLVLGKVASGFSDEQLQEMTERLKPLIHAERGRVVDVKPDVIVEVKFQEIQKSPIYSSGYALRFPRLVRVRDDMSPEEVNTIGRVLNIYDISHGKPARHVGPQPDGCGDNPA</sequence>
<keyword evidence="4 14" id="KW-0132">Cell division</keyword>
<dbReference type="InterPro" id="IPR022865">
    <property type="entry name" value="DNA_ligae_ATP-dep_bac/arc"/>
</dbReference>
<dbReference type="eggNOG" id="arCOG01347">
    <property type="taxonomic scope" value="Archaea"/>
</dbReference>
<evidence type="ECO:0000256" key="7">
    <source>
        <dbReference type="ARBA" id="ARBA00022741"/>
    </source>
</evidence>
<keyword evidence="10 14" id="KW-0460">Magnesium</keyword>
<dbReference type="SUPFAM" id="SSF117018">
    <property type="entry name" value="ATP-dependent DNA ligase DNA-binding domain"/>
    <property type="match status" value="1"/>
</dbReference>
<feature type="binding site" evidence="14">
    <location>
        <position position="349"/>
    </location>
    <ligand>
        <name>ATP</name>
        <dbReference type="ChEBI" id="CHEBI:30616"/>
    </ligand>
</feature>
<evidence type="ECO:0000256" key="12">
    <source>
        <dbReference type="ARBA" id="ARBA00023204"/>
    </source>
</evidence>
<evidence type="ECO:0000256" key="11">
    <source>
        <dbReference type="ARBA" id="ARBA00023172"/>
    </source>
</evidence>
<feature type="binding site" evidence="14">
    <location>
        <position position="425"/>
    </location>
    <ligand>
        <name>ATP</name>
        <dbReference type="ChEBI" id="CHEBI:30616"/>
    </ligand>
</feature>
<feature type="binding site" evidence="14">
    <location>
        <position position="308"/>
    </location>
    <ligand>
        <name>ATP</name>
        <dbReference type="ChEBI" id="CHEBI:30616"/>
    </ligand>
</feature>
<proteinExistence type="inferred from homology"/>
<keyword evidence="8 14" id="KW-0227">DNA damage</keyword>
<dbReference type="GO" id="GO:0006273">
    <property type="term" value="P:lagging strand elongation"/>
    <property type="evidence" value="ECO:0007669"/>
    <property type="project" value="TreeGrafter"/>
</dbReference>
<dbReference type="GO" id="GO:0006310">
    <property type="term" value="P:DNA recombination"/>
    <property type="evidence" value="ECO:0007669"/>
    <property type="project" value="UniProtKB-UniRule"/>
</dbReference>
<evidence type="ECO:0000256" key="15">
    <source>
        <dbReference type="RuleBase" id="RU004196"/>
    </source>
</evidence>
<dbReference type="InterPro" id="IPR036599">
    <property type="entry name" value="DNA_ligase_N_sf"/>
</dbReference>
<dbReference type="HOGENOM" id="CLU_005138_6_1_2"/>
<feature type="binding site" evidence="14">
    <location>
        <position position="431"/>
    </location>
    <ligand>
        <name>ATP</name>
        <dbReference type="ChEBI" id="CHEBI:30616"/>
    </ligand>
</feature>
<dbReference type="STRING" id="1041930.Mtc_2230"/>
<dbReference type="InterPro" id="IPR050191">
    <property type="entry name" value="ATP-dep_DNA_ligase"/>
</dbReference>
<evidence type="ECO:0000256" key="6">
    <source>
        <dbReference type="ARBA" id="ARBA00022723"/>
    </source>
</evidence>
<dbReference type="AlphaFoldDB" id="H8IA05"/>
<comment type="function">
    <text evidence="14">DNA ligase that seals nicks in double-stranded DNA during DNA replication, DNA recombination and DNA repair.</text>
</comment>
<dbReference type="InterPro" id="IPR012340">
    <property type="entry name" value="NA-bd_OB-fold"/>
</dbReference>
<dbReference type="InterPro" id="IPR016059">
    <property type="entry name" value="DNA_ligase_ATP-dep_CS"/>
</dbReference>
<dbReference type="GO" id="GO:0046872">
    <property type="term" value="F:metal ion binding"/>
    <property type="evidence" value="ECO:0007669"/>
    <property type="project" value="UniProtKB-KW"/>
</dbReference>
<dbReference type="EC" id="6.5.1.1" evidence="14"/>
<dbReference type="CDD" id="cd07901">
    <property type="entry name" value="Adenylation_DNA_ligase_Arch_LigB"/>
    <property type="match status" value="1"/>
</dbReference>
<dbReference type="GO" id="GO:0051301">
    <property type="term" value="P:cell division"/>
    <property type="evidence" value="ECO:0007669"/>
    <property type="project" value="UniProtKB-KW"/>
</dbReference>
<dbReference type="PROSITE" id="PS50160">
    <property type="entry name" value="DNA_LIGASE_A3"/>
    <property type="match status" value="1"/>
</dbReference>